<sequence>MTAYPEFHYGVYILDLNDDLSDEGIEDVVHEIGYYSEADDLELHVLKHEHVTEEQDRVLKEQIKPNQYPYFLIIRGENEELNRIKNSYKKNHPIRNFFKMIHPDELQYSTQDYMLNFERTVYHADNTKDTIAYLVEYLEILD</sequence>
<proteinExistence type="predicted"/>
<reference evidence="1 2" key="1">
    <citation type="submission" date="2022-04" db="EMBL/GenBank/DDBJ databases">
        <title>Halobacillus sp. isolated from saltern.</title>
        <authorList>
            <person name="Won M."/>
            <person name="Lee C.-M."/>
            <person name="Woen H.-Y."/>
            <person name="Kwon S.-W."/>
        </authorList>
    </citation>
    <scope>NUCLEOTIDE SEQUENCE [LARGE SCALE GENOMIC DNA]</scope>
    <source>
        <strain evidence="1 2">SSTM10-2</strain>
    </source>
</reference>
<dbReference type="Proteomes" id="UP000831880">
    <property type="component" value="Chromosome"/>
</dbReference>
<dbReference type="RefSeq" id="WP_244754400.1">
    <property type="nucleotide sequence ID" value="NZ_CP095074.1"/>
</dbReference>
<protein>
    <submittedName>
        <fullName evidence="1">Uncharacterized protein</fullName>
    </submittedName>
</protein>
<evidence type="ECO:0000313" key="2">
    <source>
        <dbReference type="Proteomes" id="UP000831880"/>
    </source>
</evidence>
<organism evidence="1 2">
    <name type="scientific">Halobacillus shinanisalinarum</name>
    <dbReference type="NCBI Taxonomy" id="2932258"/>
    <lineage>
        <taxon>Bacteria</taxon>
        <taxon>Bacillati</taxon>
        <taxon>Bacillota</taxon>
        <taxon>Bacilli</taxon>
        <taxon>Bacillales</taxon>
        <taxon>Bacillaceae</taxon>
        <taxon>Halobacillus</taxon>
    </lineage>
</organism>
<dbReference type="EMBL" id="CP095074">
    <property type="protein sequence ID" value="UOQ94568.1"/>
    <property type="molecule type" value="Genomic_DNA"/>
</dbReference>
<evidence type="ECO:0000313" key="1">
    <source>
        <dbReference type="EMBL" id="UOQ94568.1"/>
    </source>
</evidence>
<accession>A0ABY4H2A9</accession>
<keyword evidence="2" id="KW-1185">Reference proteome</keyword>
<gene>
    <name evidence="1" type="ORF">MUO14_06355</name>
</gene>
<name>A0ABY4H2A9_9BACI</name>